<dbReference type="Proteomes" id="UP000076871">
    <property type="component" value="Unassembled WGS sequence"/>
</dbReference>
<dbReference type="InterPro" id="IPR036047">
    <property type="entry name" value="F-box-like_dom_sf"/>
</dbReference>
<evidence type="ECO:0000313" key="1">
    <source>
        <dbReference type="EMBL" id="KZT12646.1"/>
    </source>
</evidence>
<dbReference type="GeneID" id="63828829"/>
<name>A0A165I679_9APHY</name>
<dbReference type="OrthoDB" id="2793270at2759"/>
<evidence type="ECO:0008006" key="3">
    <source>
        <dbReference type="Google" id="ProtNLM"/>
    </source>
</evidence>
<dbReference type="CDD" id="cd09917">
    <property type="entry name" value="F-box_SF"/>
    <property type="match status" value="1"/>
</dbReference>
<accession>A0A165I679</accession>
<keyword evidence="2" id="KW-1185">Reference proteome</keyword>
<evidence type="ECO:0000313" key="2">
    <source>
        <dbReference type="Proteomes" id="UP000076871"/>
    </source>
</evidence>
<protein>
    <recommendedName>
        <fullName evidence="3">F-box domain-containing protein</fullName>
    </recommendedName>
</protein>
<dbReference type="EMBL" id="KV427605">
    <property type="protein sequence ID" value="KZT12646.1"/>
    <property type="molecule type" value="Genomic_DNA"/>
</dbReference>
<proteinExistence type="predicted"/>
<dbReference type="InParanoid" id="A0A165I679"/>
<sequence>MAVDSVDDSYARTRMPKEIPLDIVDIILRYLWTSPETYQNCTRVCREWYKLCAQQQARYNGIFLEDLSDLQALKRVCSSLTSAELYPKRRFLEVFEDERHPYSQQVPPVLSSDLPSLLHISFINSDWQTGRSPLSFNFFWGIAQFPYLSSVILYNCRFHTLSDLKKLVCAIRHLSILCLDKVVWVPAKTGGLQQTRDLQHPYESQIKTLRLTHLLSTRRASSSAVKDALTDPAFAELVPWIFGSVTDMFIHDCCFEDFNEFRSYVFAFSCVEKLFIERLELLSSPEGLGTMPPANSAVFLLPLIKPSPYGPGRFGVDYKFKRNMMWKWNGDEFHTEDTKALLEFQAGHWVPDDVNQLRILCQYESVTAPDLFGRKLEIYGGSPPEVMLLTGDRSFDELQFEIRRPVDIWSLDILWDSVAHALMQLRLWNCYELHIKLRFVALGELVIEAAGSPRFLHELKRLDTRLIRQALTQRTFNNLDRVYVEIMTWSTTEEMLDLVEEPLQDYVKRVMDLWDDRGILHVFVK</sequence>
<gene>
    <name evidence="1" type="ORF">LAESUDRAFT_753704</name>
</gene>
<organism evidence="1 2">
    <name type="scientific">Laetiporus sulphureus 93-53</name>
    <dbReference type="NCBI Taxonomy" id="1314785"/>
    <lineage>
        <taxon>Eukaryota</taxon>
        <taxon>Fungi</taxon>
        <taxon>Dikarya</taxon>
        <taxon>Basidiomycota</taxon>
        <taxon>Agaricomycotina</taxon>
        <taxon>Agaricomycetes</taxon>
        <taxon>Polyporales</taxon>
        <taxon>Laetiporus</taxon>
    </lineage>
</organism>
<dbReference type="RefSeq" id="XP_040770156.1">
    <property type="nucleotide sequence ID" value="XM_040911801.1"/>
</dbReference>
<dbReference type="SUPFAM" id="SSF81383">
    <property type="entry name" value="F-box domain"/>
    <property type="match status" value="1"/>
</dbReference>
<dbReference type="AlphaFoldDB" id="A0A165I679"/>
<reference evidence="1 2" key="1">
    <citation type="journal article" date="2016" name="Mol. Biol. Evol.">
        <title>Comparative Genomics of Early-Diverging Mushroom-Forming Fungi Provides Insights into the Origins of Lignocellulose Decay Capabilities.</title>
        <authorList>
            <person name="Nagy L.G."/>
            <person name="Riley R."/>
            <person name="Tritt A."/>
            <person name="Adam C."/>
            <person name="Daum C."/>
            <person name="Floudas D."/>
            <person name="Sun H."/>
            <person name="Yadav J.S."/>
            <person name="Pangilinan J."/>
            <person name="Larsson K.H."/>
            <person name="Matsuura K."/>
            <person name="Barry K."/>
            <person name="Labutti K."/>
            <person name="Kuo R."/>
            <person name="Ohm R.A."/>
            <person name="Bhattacharya S.S."/>
            <person name="Shirouzu T."/>
            <person name="Yoshinaga Y."/>
            <person name="Martin F.M."/>
            <person name="Grigoriev I.V."/>
            <person name="Hibbett D.S."/>
        </authorList>
    </citation>
    <scope>NUCLEOTIDE SEQUENCE [LARGE SCALE GENOMIC DNA]</scope>
    <source>
        <strain evidence="1 2">93-53</strain>
    </source>
</reference>